<protein>
    <submittedName>
        <fullName evidence="2">Uncharacterized protein</fullName>
    </submittedName>
</protein>
<keyword evidence="3" id="KW-1185">Reference proteome</keyword>
<accession>A0A015LZR0</accession>
<gene>
    <name evidence="2" type="ORF">RirG_017210</name>
</gene>
<organism evidence="2 3">
    <name type="scientific">Rhizophagus irregularis (strain DAOM 197198w)</name>
    <name type="common">Glomus intraradices</name>
    <dbReference type="NCBI Taxonomy" id="1432141"/>
    <lineage>
        <taxon>Eukaryota</taxon>
        <taxon>Fungi</taxon>
        <taxon>Fungi incertae sedis</taxon>
        <taxon>Mucoromycota</taxon>
        <taxon>Glomeromycotina</taxon>
        <taxon>Glomeromycetes</taxon>
        <taxon>Glomerales</taxon>
        <taxon>Glomeraceae</taxon>
        <taxon>Rhizophagus</taxon>
    </lineage>
</organism>
<dbReference type="Proteomes" id="UP000022910">
    <property type="component" value="Unassembled WGS sequence"/>
</dbReference>
<dbReference type="HOGENOM" id="CLU_1797481_0_0_1"/>
<evidence type="ECO:0000256" key="1">
    <source>
        <dbReference type="SAM" id="SignalP"/>
    </source>
</evidence>
<evidence type="ECO:0000313" key="2">
    <source>
        <dbReference type="EMBL" id="EXX78196.1"/>
    </source>
</evidence>
<feature type="chain" id="PRO_5001475177" evidence="1">
    <location>
        <begin position="24"/>
        <end position="144"/>
    </location>
</feature>
<dbReference type="OrthoDB" id="2345970at2759"/>
<evidence type="ECO:0000313" key="3">
    <source>
        <dbReference type="Proteomes" id="UP000022910"/>
    </source>
</evidence>
<name>A0A015LZR0_RHIIW</name>
<feature type="signal peptide" evidence="1">
    <location>
        <begin position="1"/>
        <end position="23"/>
    </location>
</feature>
<comment type="caution">
    <text evidence="2">The sequence shown here is derived from an EMBL/GenBank/DDBJ whole genome shotgun (WGS) entry which is preliminary data.</text>
</comment>
<dbReference type="EMBL" id="JEMT01009498">
    <property type="protein sequence ID" value="EXX78196.1"/>
    <property type="molecule type" value="Genomic_DNA"/>
</dbReference>
<reference evidence="2 3" key="1">
    <citation type="submission" date="2014-02" db="EMBL/GenBank/DDBJ databases">
        <title>Single nucleus genome sequencing reveals high similarity among nuclei of an endomycorrhizal fungus.</title>
        <authorList>
            <person name="Lin K."/>
            <person name="Geurts R."/>
            <person name="Zhang Z."/>
            <person name="Limpens E."/>
            <person name="Saunders D.G."/>
            <person name="Mu D."/>
            <person name="Pang E."/>
            <person name="Cao H."/>
            <person name="Cha H."/>
            <person name="Lin T."/>
            <person name="Zhou Q."/>
            <person name="Shang Y."/>
            <person name="Li Y."/>
            <person name="Ivanov S."/>
            <person name="Sharma T."/>
            <person name="Velzen R.V."/>
            <person name="Ruijter N.D."/>
            <person name="Aanen D.K."/>
            <person name="Win J."/>
            <person name="Kamoun S."/>
            <person name="Bisseling T."/>
            <person name="Huang S."/>
        </authorList>
    </citation>
    <scope>NUCLEOTIDE SEQUENCE [LARGE SCALE GENOMIC DNA]</scope>
    <source>
        <strain evidence="3">DAOM197198w</strain>
    </source>
</reference>
<sequence length="144" mass="15980">MFTQKTSTFAFLALLFFVALVASLPSTFSPNLQVRQEETVARANFTDANKAVGEVLFVRVPRQACEAILQFFEGFDSTDPEDYFFIIGGKDVSDTMRKNLKISNGATAPDPAIFEEFFCDGLDGKEFIIKLQDEEIGSTIIEGN</sequence>
<proteinExistence type="predicted"/>
<dbReference type="AlphaFoldDB" id="A0A015LZR0"/>
<keyword evidence="1" id="KW-0732">Signal</keyword>